<dbReference type="RefSeq" id="WP_013485159.1">
    <property type="nucleotide sequence ID" value="NC_014828.1"/>
</dbReference>
<evidence type="ECO:0000313" key="1">
    <source>
        <dbReference type="EMBL" id="ADU26803.1"/>
    </source>
</evidence>
<dbReference type="STRING" id="663278.Ethha_1259"/>
<gene>
    <name evidence="1" type="ordered locus">Ethha_1259</name>
</gene>
<organism evidence="1 2">
    <name type="scientific">Ethanoligenens harbinense (strain DSM 18485 / JCM 12961 / CGMCC 1.5033 / YUAN-3)</name>
    <dbReference type="NCBI Taxonomy" id="663278"/>
    <lineage>
        <taxon>Bacteria</taxon>
        <taxon>Bacillati</taxon>
        <taxon>Bacillota</taxon>
        <taxon>Clostridia</taxon>
        <taxon>Eubacteriales</taxon>
        <taxon>Oscillospiraceae</taxon>
        <taxon>Ethanoligenens</taxon>
    </lineage>
</organism>
<dbReference type="eggNOG" id="ENOG502Z9WA">
    <property type="taxonomic scope" value="Bacteria"/>
</dbReference>
<keyword evidence="2" id="KW-1185">Reference proteome</keyword>
<dbReference type="PROSITE" id="PS52050">
    <property type="entry name" value="WYL"/>
    <property type="match status" value="1"/>
</dbReference>
<dbReference type="AlphaFoldDB" id="E6U5P4"/>
<accession>E6U5P4</accession>
<dbReference type="EMBL" id="CP002400">
    <property type="protein sequence ID" value="ADU26803.1"/>
    <property type="molecule type" value="Genomic_DNA"/>
</dbReference>
<protein>
    <submittedName>
        <fullName evidence="1">Uncharacterized protein</fullName>
    </submittedName>
</protein>
<name>E6U5P4_ETHHY</name>
<dbReference type="KEGG" id="eha:Ethha_1259"/>
<dbReference type="HOGENOM" id="CLU_073794_0_0_9"/>
<proteinExistence type="predicted"/>
<dbReference type="Proteomes" id="UP000001551">
    <property type="component" value="Chromosome"/>
</dbReference>
<reference evidence="1 2" key="1">
    <citation type="submission" date="2010-12" db="EMBL/GenBank/DDBJ databases">
        <title>Complete sequence of Ethanoligenens harbinense YUAN-3.</title>
        <authorList>
            <person name="Lucas S."/>
            <person name="Copeland A."/>
            <person name="Lapidus A."/>
            <person name="Cheng J.-F."/>
            <person name="Bruce D."/>
            <person name="Goodwin L."/>
            <person name="Pitluck S."/>
            <person name="Chertkov O."/>
            <person name="Misra M."/>
            <person name="Detter J.C."/>
            <person name="Han C."/>
            <person name="Tapia R."/>
            <person name="Land M."/>
            <person name="Hauser L."/>
            <person name="Jeffries C."/>
            <person name="Kyrpides N."/>
            <person name="Ivanova N."/>
            <person name="Mikhailova N."/>
            <person name="Wang A."/>
            <person name="Mouttaki H."/>
            <person name="He Z."/>
            <person name="Zhou J."/>
            <person name="Hemme C.L."/>
            <person name="Woyke T."/>
        </authorList>
    </citation>
    <scope>NUCLEOTIDE SEQUENCE [LARGE SCALE GENOMIC DNA]</scope>
    <source>
        <strain evidence="2">DSM 18485 / JCM 12961 / CGMCC 1.5033 / YUAN-3</strain>
    </source>
</reference>
<evidence type="ECO:0000313" key="2">
    <source>
        <dbReference type="Proteomes" id="UP000001551"/>
    </source>
</evidence>
<sequence>MLFSEVYSTYFNAVAAILREAIQCDITDQRMSELIREKAFSESVLTVLPALKNEEWLLMNRKGQTPMKQPPQMPLTTLEKRWLKTLLSDPRIALFQPDETGLDDVEPLFSYNDVVYFDRYADGDPYTDANYIQNFHTVLQALREKRKLKISHSSRIDRRVSGVFVPFRLEYSGKDDKFRLITSGAWHSRTINLARITQCELLGEYADGECIPPRQKDASVIFDLTDERNALERVMLHFSDCRKETRRLDERHYTVTLWYEPQDETELLIRILSFGPMIRVTAPESFINLIQERLFRQKEFMMD</sequence>